<proteinExistence type="predicted"/>
<dbReference type="EMBL" id="GBRH01252904">
    <property type="protein sequence ID" value="JAD44991.1"/>
    <property type="molecule type" value="Transcribed_RNA"/>
</dbReference>
<accession>A0A0A9A1N1</accession>
<evidence type="ECO:0000313" key="1">
    <source>
        <dbReference type="EMBL" id="JAD44991.1"/>
    </source>
</evidence>
<sequence>MENLPHNAILYLKAGFGSKWHWRWVAQQSLDGDPIWILEMRYPCPDCNLRLEQYYLCSQIDVV</sequence>
<reference evidence="1" key="1">
    <citation type="submission" date="2014-09" db="EMBL/GenBank/DDBJ databases">
        <authorList>
            <person name="Magalhaes I.L.F."/>
            <person name="Oliveira U."/>
            <person name="Santos F.R."/>
            <person name="Vidigal T.H.D.A."/>
            <person name="Brescovit A.D."/>
            <person name="Santos A.J."/>
        </authorList>
    </citation>
    <scope>NUCLEOTIDE SEQUENCE</scope>
    <source>
        <tissue evidence="1">Shoot tissue taken approximately 20 cm above the soil surface</tissue>
    </source>
</reference>
<reference evidence="1" key="2">
    <citation type="journal article" date="2015" name="Data Brief">
        <title>Shoot transcriptome of the giant reed, Arundo donax.</title>
        <authorList>
            <person name="Barrero R.A."/>
            <person name="Guerrero F.D."/>
            <person name="Moolhuijzen P."/>
            <person name="Goolsby J.A."/>
            <person name="Tidwell J."/>
            <person name="Bellgard S.E."/>
            <person name="Bellgard M.I."/>
        </authorList>
    </citation>
    <scope>NUCLEOTIDE SEQUENCE</scope>
    <source>
        <tissue evidence="1">Shoot tissue taken approximately 20 cm above the soil surface</tissue>
    </source>
</reference>
<protein>
    <submittedName>
        <fullName evidence="1">Uncharacterized protein</fullName>
    </submittedName>
</protein>
<name>A0A0A9A1N1_ARUDO</name>
<dbReference type="AlphaFoldDB" id="A0A0A9A1N1"/>
<organism evidence="1">
    <name type="scientific">Arundo donax</name>
    <name type="common">Giant reed</name>
    <name type="synonym">Donax arundinaceus</name>
    <dbReference type="NCBI Taxonomy" id="35708"/>
    <lineage>
        <taxon>Eukaryota</taxon>
        <taxon>Viridiplantae</taxon>
        <taxon>Streptophyta</taxon>
        <taxon>Embryophyta</taxon>
        <taxon>Tracheophyta</taxon>
        <taxon>Spermatophyta</taxon>
        <taxon>Magnoliopsida</taxon>
        <taxon>Liliopsida</taxon>
        <taxon>Poales</taxon>
        <taxon>Poaceae</taxon>
        <taxon>PACMAD clade</taxon>
        <taxon>Arundinoideae</taxon>
        <taxon>Arundineae</taxon>
        <taxon>Arundo</taxon>
    </lineage>
</organism>